<evidence type="ECO:0000313" key="3">
    <source>
        <dbReference type="EMBL" id="CAG5079578.1"/>
    </source>
</evidence>
<dbReference type="SUPFAM" id="SSF47473">
    <property type="entry name" value="EF-hand"/>
    <property type="match status" value="1"/>
</dbReference>
<sequence length="106" mass="11502">MAIQFKIQSLALLSLGIFMFGCSSNKKTTSDQQSLSSQKPQREQRGGSPSFTQLDTNNDGVVDKDEAEGPIRNDFSKIDANGDGLISKSEFENAPKPQGGGRPPRR</sequence>
<feature type="compositionally biased region" description="Polar residues" evidence="1">
    <location>
        <begin position="47"/>
        <end position="59"/>
    </location>
</feature>
<evidence type="ECO:0000259" key="2">
    <source>
        <dbReference type="PROSITE" id="PS50222"/>
    </source>
</evidence>
<keyword evidence="4" id="KW-1185">Reference proteome</keyword>
<dbReference type="PROSITE" id="PS00018">
    <property type="entry name" value="EF_HAND_1"/>
    <property type="match status" value="1"/>
</dbReference>
<evidence type="ECO:0000256" key="1">
    <source>
        <dbReference type="SAM" id="MobiDB-lite"/>
    </source>
</evidence>
<proteinExistence type="predicted"/>
<dbReference type="InterPro" id="IPR002048">
    <property type="entry name" value="EF_hand_dom"/>
</dbReference>
<evidence type="ECO:0000313" key="4">
    <source>
        <dbReference type="Proteomes" id="UP000683507"/>
    </source>
</evidence>
<feature type="domain" description="EF-hand" evidence="2">
    <location>
        <begin position="66"/>
        <end position="101"/>
    </location>
</feature>
<dbReference type="PROSITE" id="PS50222">
    <property type="entry name" value="EF_HAND_2"/>
    <property type="match status" value="1"/>
</dbReference>
<name>A0A916JKX4_9FLAO</name>
<dbReference type="Proteomes" id="UP000683507">
    <property type="component" value="Chromosome"/>
</dbReference>
<dbReference type="InterPro" id="IPR011992">
    <property type="entry name" value="EF-hand-dom_pair"/>
</dbReference>
<accession>A0A916JKX4</accession>
<dbReference type="EMBL" id="OU015584">
    <property type="protein sequence ID" value="CAG5079578.1"/>
    <property type="molecule type" value="Genomic_DNA"/>
</dbReference>
<reference evidence="3" key="1">
    <citation type="submission" date="2021-04" db="EMBL/GenBank/DDBJ databases">
        <authorList>
            <person name="Rodrigo-Torres L."/>
            <person name="Arahal R. D."/>
            <person name="Lucena T."/>
        </authorList>
    </citation>
    <scope>NUCLEOTIDE SEQUENCE</scope>
    <source>
        <strain evidence="3">AS29M-1</strain>
    </source>
</reference>
<feature type="compositionally biased region" description="Polar residues" evidence="1">
    <location>
        <begin position="26"/>
        <end position="39"/>
    </location>
</feature>
<protein>
    <recommendedName>
        <fullName evidence="2">EF-hand domain-containing protein</fullName>
    </recommendedName>
</protein>
<organism evidence="3 4">
    <name type="scientific">Parvicella tangerina</name>
    <dbReference type="NCBI Taxonomy" id="2829795"/>
    <lineage>
        <taxon>Bacteria</taxon>
        <taxon>Pseudomonadati</taxon>
        <taxon>Bacteroidota</taxon>
        <taxon>Flavobacteriia</taxon>
        <taxon>Flavobacteriales</taxon>
        <taxon>Parvicellaceae</taxon>
        <taxon>Parvicella</taxon>
    </lineage>
</organism>
<dbReference type="RefSeq" id="WP_258541200.1">
    <property type="nucleotide sequence ID" value="NZ_OU015584.1"/>
</dbReference>
<dbReference type="PROSITE" id="PS51257">
    <property type="entry name" value="PROKAR_LIPOPROTEIN"/>
    <property type="match status" value="1"/>
</dbReference>
<gene>
    <name evidence="3" type="ORF">CRYO30217_00980</name>
</gene>
<dbReference type="KEGG" id="ptan:CRYO30217_00980"/>
<dbReference type="Gene3D" id="1.10.238.10">
    <property type="entry name" value="EF-hand"/>
    <property type="match status" value="1"/>
</dbReference>
<dbReference type="AlphaFoldDB" id="A0A916JKX4"/>
<feature type="region of interest" description="Disordered" evidence="1">
    <location>
        <begin position="26"/>
        <end position="106"/>
    </location>
</feature>
<dbReference type="GO" id="GO:0005509">
    <property type="term" value="F:calcium ion binding"/>
    <property type="evidence" value="ECO:0007669"/>
    <property type="project" value="InterPro"/>
</dbReference>
<dbReference type="Pfam" id="PF13202">
    <property type="entry name" value="EF-hand_5"/>
    <property type="match status" value="2"/>
</dbReference>
<dbReference type="InterPro" id="IPR018247">
    <property type="entry name" value="EF_Hand_1_Ca_BS"/>
</dbReference>
<feature type="compositionally biased region" description="Basic and acidic residues" evidence="1">
    <location>
        <begin position="61"/>
        <end position="77"/>
    </location>
</feature>